<reference evidence="2 3" key="1">
    <citation type="journal article" date="2019" name="Int. J. Syst. Evol. Microbiol.">
        <title>The Global Catalogue of Microorganisms (GCM) 10K type strain sequencing project: providing services to taxonomists for standard genome sequencing and annotation.</title>
        <authorList>
            <consortium name="The Broad Institute Genomics Platform"/>
            <consortium name="The Broad Institute Genome Sequencing Center for Infectious Disease"/>
            <person name="Wu L."/>
            <person name="Ma J."/>
        </authorList>
    </citation>
    <scope>NUCLEOTIDE SEQUENCE [LARGE SCALE GENOMIC DNA]</scope>
    <source>
        <strain evidence="2 3">JCM 16330</strain>
    </source>
</reference>
<evidence type="ECO:0000313" key="2">
    <source>
        <dbReference type="EMBL" id="GAA0305813.1"/>
    </source>
</evidence>
<sequence>MSDDHPVSTDSIHEVAANRDVSTDLLETELAAFQDLANDSPGVESVEDLVYEWRNAFRDDPLVERTSDAYYLAVGERVWRDFAARLDWDAAVREAVQAAHERALEAALGDEVDDERFALVLRR</sequence>
<proteinExistence type="predicted"/>
<dbReference type="Pfam" id="PF26222">
    <property type="entry name" value="DUF8048"/>
    <property type="match status" value="1"/>
</dbReference>
<keyword evidence="3" id="KW-1185">Reference proteome</keyword>
<comment type="caution">
    <text evidence="2">The sequence shown here is derived from an EMBL/GenBank/DDBJ whole genome shotgun (WGS) entry which is preliminary data.</text>
</comment>
<dbReference type="InterPro" id="IPR058361">
    <property type="entry name" value="DUF8048"/>
</dbReference>
<feature type="domain" description="DUF8048" evidence="1">
    <location>
        <begin position="5"/>
        <end position="117"/>
    </location>
</feature>
<dbReference type="EMBL" id="BAAABL010000059">
    <property type="protein sequence ID" value="GAA0305813.1"/>
    <property type="molecule type" value="Genomic_DNA"/>
</dbReference>
<gene>
    <name evidence="2" type="ORF">GCM10009066_19570</name>
</gene>
<dbReference type="Proteomes" id="UP001500837">
    <property type="component" value="Unassembled WGS sequence"/>
</dbReference>
<protein>
    <recommendedName>
        <fullName evidence="1">DUF8048 domain-containing protein</fullName>
    </recommendedName>
</protein>
<accession>A0AAV3S9L9</accession>
<dbReference type="AlphaFoldDB" id="A0AAV3S9L9"/>
<name>A0AAV3S9L9_9EURY</name>
<evidence type="ECO:0000313" key="3">
    <source>
        <dbReference type="Proteomes" id="UP001500837"/>
    </source>
</evidence>
<evidence type="ECO:0000259" key="1">
    <source>
        <dbReference type="Pfam" id="PF26222"/>
    </source>
</evidence>
<dbReference type="RefSeq" id="WP_211312218.1">
    <property type="nucleotide sequence ID" value="NZ_BAAABL010000059.1"/>
</dbReference>
<organism evidence="2 3">
    <name type="scientific">Halarchaeum salinum</name>
    <dbReference type="NCBI Taxonomy" id="489912"/>
    <lineage>
        <taxon>Archaea</taxon>
        <taxon>Methanobacteriati</taxon>
        <taxon>Methanobacteriota</taxon>
        <taxon>Stenosarchaea group</taxon>
        <taxon>Halobacteria</taxon>
        <taxon>Halobacteriales</taxon>
        <taxon>Halobacteriaceae</taxon>
    </lineage>
</organism>